<feature type="domain" description="SnoaL-like" evidence="1">
    <location>
        <begin position="24"/>
        <end position="113"/>
    </location>
</feature>
<accession>A0ABT9P8F1</accession>
<dbReference type="RefSeq" id="WP_307245613.1">
    <property type="nucleotide sequence ID" value="NZ_JAUSQZ010000001.1"/>
</dbReference>
<dbReference type="Proteomes" id="UP001235712">
    <property type="component" value="Unassembled WGS sequence"/>
</dbReference>
<evidence type="ECO:0000313" key="3">
    <source>
        <dbReference type="Proteomes" id="UP001235712"/>
    </source>
</evidence>
<dbReference type="EMBL" id="JAUSQZ010000001">
    <property type="protein sequence ID" value="MDP9828435.1"/>
    <property type="molecule type" value="Genomic_DNA"/>
</dbReference>
<gene>
    <name evidence="2" type="ORF">J2S57_004184</name>
</gene>
<organism evidence="2 3">
    <name type="scientific">Kineosporia succinea</name>
    <dbReference type="NCBI Taxonomy" id="84632"/>
    <lineage>
        <taxon>Bacteria</taxon>
        <taxon>Bacillati</taxon>
        <taxon>Actinomycetota</taxon>
        <taxon>Actinomycetes</taxon>
        <taxon>Kineosporiales</taxon>
        <taxon>Kineosporiaceae</taxon>
        <taxon>Kineosporia</taxon>
    </lineage>
</organism>
<sequence>MTDDVVAALMRANLLGVFGQRDAAARLESAGRTYADDVVFTDPEGSVTGVDAVVAKAAELLGKVPATFVFAEAGPLYEGAGQAALAWTFGPEGGEPAARGIDIATIAGGRITELRTLLVG</sequence>
<dbReference type="SUPFAM" id="SSF54427">
    <property type="entry name" value="NTF2-like"/>
    <property type="match status" value="1"/>
</dbReference>
<evidence type="ECO:0000313" key="2">
    <source>
        <dbReference type="EMBL" id="MDP9828435.1"/>
    </source>
</evidence>
<name>A0ABT9P8F1_9ACTN</name>
<dbReference type="Gene3D" id="3.10.450.50">
    <property type="match status" value="1"/>
</dbReference>
<evidence type="ECO:0000259" key="1">
    <source>
        <dbReference type="Pfam" id="PF12680"/>
    </source>
</evidence>
<dbReference type="InterPro" id="IPR032710">
    <property type="entry name" value="NTF2-like_dom_sf"/>
</dbReference>
<protein>
    <recommendedName>
        <fullName evidence="1">SnoaL-like domain-containing protein</fullName>
    </recommendedName>
</protein>
<keyword evidence="3" id="KW-1185">Reference proteome</keyword>
<reference evidence="2 3" key="1">
    <citation type="submission" date="2023-07" db="EMBL/GenBank/DDBJ databases">
        <title>Sequencing the genomes of 1000 actinobacteria strains.</title>
        <authorList>
            <person name="Klenk H.-P."/>
        </authorList>
    </citation>
    <scope>NUCLEOTIDE SEQUENCE [LARGE SCALE GENOMIC DNA]</scope>
    <source>
        <strain evidence="2 3">DSM 44388</strain>
    </source>
</reference>
<comment type="caution">
    <text evidence="2">The sequence shown here is derived from an EMBL/GenBank/DDBJ whole genome shotgun (WGS) entry which is preliminary data.</text>
</comment>
<proteinExistence type="predicted"/>
<dbReference type="InterPro" id="IPR037401">
    <property type="entry name" value="SnoaL-like"/>
</dbReference>
<dbReference type="Pfam" id="PF12680">
    <property type="entry name" value="SnoaL_2"/>
    <property type="match status" value="1"/>
</dbReference>